<feature type="domain" description="HAMP" evidence="7">
    <location>
        <begin position="310"/>
        <end position="362"/>
    </location>
</feature>
<evidence type="ECO:0000256" key="2">
    <source>
        <dbReference type="ARBA" id="ARBA00022475"/>
    </source>
</evidence>
<dbReference type="Gene3D" id="3.30.450.20">
    <property type="entry name" value="PAS domain"/>
    <property type="match status" value="1"/>
</dbReference>
<dbReference type="Pfam" id="PF02743">
    <property type="entry name" value="dCache_1"/>
    <property type="match status" value="1"/>
</dbReference>
<evidence type="ECO:0000313" key="8">
    <source>
        <dbReference type="EMBL" id="MZR14964.1"/>
    </source>
</evidence>
<dbReference type="Proteomes" id="UP000467322">
    <property type="component" value="Unassembled WGS sequence"/>
</dbReference>
<name>A0A845MBA3_9RHOB</name>
<feature type="transmembrane region" description="Helical" evidence="6">
    <location>
        <begin position="265"/>
        <end position="284"/>
    </location>
</feature>
<dbReference type="InterPro" id="IPR003660">
    <property type="entry name" value="HAMP_dom"/>
</dbReference>
<dbReference type="GO" id="GO:0007165">
    <property type="term" value="P:signal transduction"/>
    <property type="evidence" value="ECO:0007669"/>
    <property type="project" value="InterPro"/>
</dbReference>
<dbReference type="RefSeq" id="WP_161353192.1">
    <property type="nucleotide sequence ID" value="NZ_WTUX01000019.1"/>
</dbReference>
<organism evidence="8 9">
    <name type="scientific">Maritimibacter harenae</name>
    <dbReference type="NCBI Taxonomy" id="2606218"/>
    <lineage>
        <taxon>Bacteria</taxon>
        <taxon>Pseudomonadati</taxon>
        <taxon>Pseudomonadota</taxon>
        <taxon>Alphaproteobacteria</taxon>
        <taxon>Rhodobacterales</taxon>
        <taxon>Roseobacteraceae</taxon>
        <taxon>Maritimibacter</taxon>
    </lineage>
</organism>
<evidence type="ECO:0000259" key="7">
    <source>
        <dbReference type="PROSITE" id="PS50885"/>
    </source>
</evidence>
<keyword evidence="4 6" id="KW-1133">Transmembrane helix</keyword>
<keyword evidence="5 6" id="KW-0472">Membrane</keyword>
<evidence type="ECO:0000256" key="4">
    <source>
        <dbReference type="ARBA" id="ARBA00022989"/>
    </source>
</evidence>
<reference evidence="8 9" key="1">
    <citation type="submission" date="2019-12" db="EMBL/GenBank/DDBJ databases">
        <title>Maritimibacter sp. nov. sp. isolated from sea sand.</title>
        <authorList>
            <person name="Kim J."/>
            <person name="Jeong S.E."/>
            <person name="Jung H.S."/>
            <person name="Jeon C.O."/>
        </authorList>
    </citation>
    <scope>NUCLEOTIDE SEQUENCE [LARGE SCALE GENOMIC DNA]</scope>
    <source>
        <strain evidence="8 9">DP07</strain>
    </source>
</reference>
<comment type="subcellular location">
    <subcellularLocation>
        <location evidence="1">Cell membrane</location>
        <topology evidence="1">Multi-pass membrane protein</topology>
    </subcellularLocation>
</comment>
<evidence type="ECO:0000256" key="5">
    <source>
        <dbReference type="ARBA" id="ARBA00023136"/>
    </source>
</evidence>
<proteinExistence type="predicted"/>
<comment type="caution">
    <text evidence="8">The sequence shown here is derived from an EMBL/GenBank/DDBJ whole genome shotgun (WGS) entry which is preliminary data.</text>
</comment>
<keyword evidence="9" id="KW-1185">Reference proteome</keyword>
<evidence type="ECO:0000256" key="3">
    <source>
        <dbReference type="ARBA" id="ARBA00022692"/>
    </source>
</evidence>
<accession>A0A845MBA3</accession>
<gene>
    <name evidence="8" type="ORF">GQE99_18240</name>
</gene>
<dbReference type="InterPro" id="IPR033479">
    <property type="entry name" value="dCache_1"/>
</dbReference>
<feature type="transmembrane region" description="Helical" evidence="6">
    <location>
        <begin position="16"/>
        <end position="37"/>
    </location>
</feature>
<keyword evidence="2" id="KW-1003">Cell membrane</keyword>
<evidence type="ECO:0000256" key="1">
    <source>
        <dbReference type="ARBA" id="ARBA00004651"/>
    </source>
</evidence>
<dbReference type="EMBL" id="WTUX01000019">
    <property type="protein sequence ID" value="MZR14964.1"/>
    <property type="molecule type" value="Genomic_DNA"/>
</dbReference>
<protein>
    <recommendedName>
        <fullName evidence="7">HAMP domain-containing protein</fullName>
    </recommendedName>
</protein>
<feature type="transmembrane region" description="Helical" evidence="6">
    <location>
        <begin position="290"/>
        <end position="313"/>
    </location>
</feature>
<dbReference type="GO" id="GO:0005886">
    <property type="term" value="C:plasma membrane"/>
    <property type="evidence" value="ECO:0007669"/>
    <property type="project" value="UniProtKB-SubCell"/>
</dbReference>
<keyword evidence="3 6" id="KW-0812">Transmembrane</keyword>
<evidence type="ECO:0000313" key="9">
    <source>
        <dbReference type="Proteomes" id="UP000467322"/>
    </source>
</evidence>
<dbReference type="AlphaFoldDB" id="A0A845MBA3"/>
<dbReference type="PROSITE" id="PS50885">
    <property type="entry name" value="HAMP"/>
    <property type="match status" value="1"/>
</dbReference>
<sequence>MTTMLSIDRTPYYPRIQYALLVCAGGAILLSILVLFLPAQRKIDEIAFEAQSEVTQHAARSLQLAASNVLEREWDSLVGFSAYVDVDDHTTSRNLSDVAAMVSEGIYWAAVTDLSGTVVAATSGVDEGTDMSDRAWFRNGLRGDQVETIPAAAGEPGHGVINMSRPIRDPISGRVKGVAVYRLQTAWLETYMADAADRLGVDLAILDHRGETLYAHGDLVGAVLEPSLRSSAVLGTTFQPQVSGGAGERYVSGILPDMIEGDMPAFGWSLVVRVPLAAGPTALGGVMASMFWPIAALFTAIAAVALIFALRYLKPLADLARDAAAIADGHVIYPPEAYSTHEAHLLSTALARLQSRLHTLTTATDDKKRYKRVA</sequence>
<evidence type="ECO:0000256" key="6">
    <source>
        <dbReference type="SAM" id="Phobius"/>
    </source>
</evidence>